<proteinExistence type="predicted"/>
<sequence>MSRHKFPASIMYKIFEVLVSNGCVMKEVDLFESLYEDFNISYSEFLKTLLILELRGLIKVSTAKEGIRYVSISEISREQFELKEECPE</sequence>
<dbReference type="EMBL" id="NBVN01000002">
    <property type="protein sequence ID" value="PUA33082.1"/>
    <property type="molecule type" value="Genomic_DNA"/>
</dbReference>
<evidence type="ECO:0008006" key="3">
    <source>
        <dbReference type="Google" id="ProtNLM"/>
    </source>
</evidence>
<dbReference type="AlphaFoldDB" id="A0A2R7Y8A9"/>
<organism evidence="1 2">
    <name type="scientific">Zestosphaera tikiterensis</name>
    <dbReference type="NCBI Taxonomy" id="1973259"/>
    <lineage>
        <taxon>Archaea</taxon>
        <taxon>Thermoproteota</taxon>
        <taxon>Thermoprotei</taxon>
        <taxon>Desulfurococcales</taxon>
        <taxon>Desulfurococcaceae</taxon>
        <taxon>Zestosphaera</taxon>
    </lineage>
</organism>
<gene>
    <name evidence="1" type="ORF">B7O98_01175</name>
</gene>
<comment type="caution">
    <text evidence="1">The sequence shown here is derived from an EMBL/GenBank/DDBJ whole genome shotgun (WGS) entry which is preliminary data.</text>
</comment>
<reference evidence="1 2" key="1">
    <citation type="journal article" date="2018" name="Syst. Appl. Microbiol.">
        <title>A new symbiotic nanoarchaeote (Candidatus Nanoclepta minutus) and its host (Zestosphaera tikiterensis gen. nov., sp. nov.) from a New Zealand hot spring.</title>
        <authorList>
            <person name="St John E."/>
            <person name="Liu Y."/>
            <person name="Podar M."/>
            <person name="Stott M.B."/>
            <person name="Meneghin J."/>
            <person name="Chen Z."/>
            <person name="Lagutin K."/>
            <person name="Mitchell K."/>
            <person name="Reysenbach A.L."/>
        </authorList>
    </citation>
    <scope>NUCLEOTIDE SEQUENCE [LARGE SCALE GENOMIC DNA]</scope>
    <source>
        <strain evidence="1">NZ3</strain>
    </source>
</reference>
<dbReference type="Proteomes" id="UP000244093">
    <property type="component" value="Unassembled WGS sequence"/>
</dbReference>
<evidence type="ECO:0000313" key="1">
    <source>
        <dbReference type="EMBL" id="PUA33082.1"/>
    </source>
</evidence>
<name>A0A2R7Y8A9_9CREN</name>
<protein>
    <recommendedName>
        <fullName evidence="3">ArnR1-like winged helix-turn-helix domain-containing protein</fullName>
    </recommendedName>
</protein>
<accession>A0A2R7Y8A9</accession>
<evidence type="ECO:0000313" key="2">
    <source>
        <dbReference type="Proteomes" id="UP000244093"/>
    </source>
</evidence>